<name>A0A0Q3WVU0_9BACI</name>
<dbReference type="GO" id="GO:0000160">
    <property type="term" value="P:phosphorelay signal transduction system"/>
    <property type="evidence" value="ECO:0007669"/>
    <property type="project" value="UniProtKB-KW"/>
</dbReference>
<dbReference type="RefSeq" id="WP_055738638.1">
    <property type="nucleotide sequence ID" value="NZ_JAAIWL010000006.1"/>
</dbReference>
<evidence type="ECO:0000256" key="7">
    <source>
        <dbReference type="ARBA" id="ARBA00023163"/>
    </source>
</evidence>
<dbReference type="PANTHER" id="PTHR42713:SF3">
    <property type="entry name" value="TRANSCRIPTIONAL REGULATORY PROTEIN HPTR"/>
    <property type="match status" value="1"/>
</dbReference>
<keyword evidence="12" id="KW-1185">Reference proteome</keyword>
<evidence type="ECO:0000259" key="9">
    <source>
        <dbReference type="PROSITE" id="PS01124"/>
    </source>
</evidence>
<feature type="domain" description="HTH araC/xylS-type" evidence="9">
    <location>
        <begin position="403"/>
        <end position="501"/>
    </location>
</feature>
<reference evidence="11 12" key="1">
    <citation type="submission" date="2015-09" db="EMBL/GenBank/DDBJ databases">
        <title>Genome sequencing project for genomic taxonomy and phylogenomics of Bacillus-like bacteria.</title>
        <authorList>
            <person name="Liu B."/>
            <person name="Wang J."/>
            <person name="Zhu Y."/>
            <person name="Liu G."/>
            <person name="Chen Q."/>
            <person name="Chen Z."/>
            <person name="Lan J."/>
            <person name="Che J."/>
            <person name="Ge C."/>
            <person name="Shi H."/>
            <person name="Pan Z."/>
            <person name="Liu X."/>
        </authorList>
    </citation>
    <scope>NUCLEOTIDE SEQUENCE [LARGE SCALE GENOMIC DNA]</scope>
    <source>
        <strain evidence="11 12">LMG 18435</strain>
    </source>
</reference>
<gene>
    <name evidence="11" type="ORF">AN964_04975</name>
</gene>
<dbReference type="Pfam" id="PF00072">
    <property type="entry name" value="Response_reg"/>
    <property type="match status" value="1"/>
</dbReference>
<evidence type="ECO:0008006" key="13">
    <source>
        <dbReference type="Google" id="ProtNLM"/>
    </source>
</evidence>
<dbReference type="PRINTS" id="PR00032">
    <property type="entry name" value="HTHARAC"/>
</dbReference>
<dbReference type="Pfam" id="PF12833">
    <property type="entry name" value="HTH_18"/>
    <property type="match status" value="1"/>
</dbReference>
<keyword evidence="3 8" id="KW-0597">Phosphoprotein</keyword>
<dbReference type="InterPro" id="IPR018060">
    <property type="entry name" value="HTH_AraC"/>
</dbReference>
<evidence type="ECO:0000313" key="12">
    <source>
        <dbReference type="Proteomes" id="UP000051888"/>
    </source>
</evidence>
<feature type="modified residue" description="4-aspartylphosphate" evidence="8">
    <location>
        <position position="55"/>
    </location>
</feature>
<dbReference type="EMBL" id="LJJC01000004">
    <property type="protein sequence ID" value="KQL52925.1"/>
    <property type="molecule type" value="Genomic_DNA"/>
</dbReference>
<dbReference type="Gene3D" id="3.40.50.2300">
    <property type="match status" value="1"/>
</dbReference>
<dbReference type="AlphaFoldDB" id="A0A0Q3WVU0"/>
<proteinExistence type="predicted"/>
<dbReference type="InterPro" id="IPR001789">
    <property type="entry name" value="Sig_transdc_resp-reg_receiver"/>
</dbReference>
<evidence type="ECO:0000256" key="3">
    <source>
        <dbReference type="ARBA" id="ARBA00022553"/>
    </source>
</evidence>
<dbReference type="GO" id="GO:0005737">
    <property type="term" value="C:cytoplasm"/>
    <property type="evidence" value="ECO:0007669"/>
    <property type="project" value="UniProtKB-SubCell"/>
</dbReference>
<dbReference type="SMART" id="SM00342">
    <property type="entry name" value="HTH_ARAC"/>
    <property type="match status" value="1"/>
</dbReference>
<protein>
    <recommendedName>
        <fullName evidence="13">Two-component system response regulator YesN</fullName>
    </recommendedName>
</protein>
<accession>A0A0Q3WVU0</accession>
<dbReference type="STRING" id="157838.AN964_04975"/>
<evidence type="ECO:0000259" key="10">
    <source>
        <dbReference type="PROSITE" id="PS50110"/>
    </source>
</evidence>
<dbReference type="SUPFAM" id="SSF46689">
    <property type="entry name" value="Homeodomain-like"/>
    <property type="match status" value="1"/>
</dbReference>
<dbReference type="PANTHER" id="PTHR42713">
    <property type="entry name" value="HISTIDINE KINASE-RELATED"/>
    <property type="match status" value="1"/>
</dbReference>
<comment type="caution">
    <text evidence="11">The sequence shown here is derived from an EMBL/GenBank/DDBJ whole genome shotgun (WGS) entry which is preliminary data.</text>
</comment>
<dbReference type="InterPro" id="IPR011006">
    <property type="entry name" value="CheY-like_superfamily"/>
</dbReference>
<dbReference type="PATRIC" id="fig|157838.3.peg.1103"/>
<evidence type="ECO:0000313" key="11">
    <source>
        <dbReference type="EMBL" id="KQL52925.1"/>
    </source>
</evidence>
<dbReference type="InterPro" id="IPR041522">
    <property type="entry name" value="CdaR_GGDEF"/>
</dbReference>
<comment type="subcellular location">
    <subcellularLocation>
        <location evidence="1">Cytoplasm</location>
    </subcellularLocation>
</comment>
<evidence type="ECO:0000256" key="1">
    <source>
        <dbReference type="ARBA" id="ARBA00004496"/>
    </source>
</evidence>
<keyword evidence="2" id="KW-0963">Cytoplasm</keyword>
<dbReference type="PROSITE" id="PS01124">
    <property type="entry name" value="HTH_ARAC_FAMILY_2"/>
    <property type="match status" value="1"/>
</dbReference>
<dbReference type="SMART" id="SM00448">
    <property type="entry name" value="REC"/>
    <property type="match status" value="1"/>
</dbReference>
<dbReference type="Gene3D" id="1.10.10.60">
    <property type="entry name" value="Homeodomain-like"/>
    <property type="match status" value="2"/>
</dbReference>
<dbReference type="OrthoDB" id="342399at2"/>
<dbReference type="Pfam" id="PF17853">
    <property type="entry name" value="GGDEF_2"/>
    <property type="match status" value="1"/>
</dbReference>
<dbReference type="InterPro" id="IPR051552">
    <property type="entry name" value="HptR"/>
</dbReference>
<sequence length="501" mass="58407">MFRVLLVDDEPLITRGLKALLNWEDYGFEVTCFAENGEEALEILKTGDIQLLITDILMPKMTGLELIQKAKGLWPELKCVVLSGYQEFAYVKEGLLLGIENYLLKPVDKEELLKTIQTISKKLFTTLDSNDHTKFTTLKENILWRLLNGEIDKNNWRERLSLYEMEVNHPFYGVSILDFENSGDEKVVAEIARYVEDTFSADCLYQLDQEFIIVFGGESAVYITECNHLLVDYLKKEQDMVGKFYLSLGNTVNGMDEIEESYLSARECKPLQIYMEPHVLISRQVYEDRQAILKKEQEWKENFTKELVKSKENLKKMIDQFYCSLMKKSGFLAPSVAKKYTIDFISYIHHSLKPDEFSYHTASIEKMVYATNIPQMKSILEEYCQELLLSINHQNKMRSPIVQNVLEYIHANYDQELSLKTFGHRFHVNPIYLGQLFQKEVGVVFSVYINHYRLKKAKELLKATNYRAGEIGKKVGYSDTTYFYKQFKKSVGVTPTEWRNL</sequence>
<organism evidence="11 12">
    <name type="scientific">Heyndrickxia shackletonii</name>
    <dbReference type="NCBI Taxonomy" id="157838"/>
    <lineage>
        <taxon>Bacteria</taxon>
        <taxon>Bacillati</taxon>
        <taxon>Bacillota</taxon>
        <taxon>Bacilli</taxon>
        <taxon>Bacillales</taxon>
        <taxon>Bacillaceae</taxon>
        <taxon>Heyndrickxia</taxon>
    </lineage>
</organism>
<evidence type="ECO:0000256" key="8">
    <source>
        <dbReference type="PROSITE-ProRule" id="PRU00169"/>
    </source>
</evidence>
<evidence type="ECO:0000256" key="5">
    <source>
        <dbReference type="ARBA" id="ARBA00023015"/>
    </source>
</evidence>
<dbReference type="SUPFAM" id="SSF52172">
    <property type="entry name" value="CheY-like"/>
    <property type="match status" value="1"/>
</dbReference>
<dbReference type="Proteomes" id="UP000051888">
    <property type="component" value="Unassembled WGS sequence"/>
</dbReference>
<keyword evidence="7" id="KW-0804">Transcription</keyword>
<dbReference type="CDD" id="cd17536">
    <property type="entry name" value="REC_YesN-like"/>
    <property type="match status" value="1"/>
</dbReference>
<dbReference type="InterPro" id="IPR009057">
    <property type="entry name" value="Homeodomain-like_sf"/>
</dbReference>
<dbReference type="PROSITE" id="PS50110">
    <property type="entry name" value="RESPONSE_REGULATORY"/>
    <property type="match status" value="1"/>
</dbReference>
<keyword evidence="5" id="KW-0805">Transcription regulation</keyword>
<evidence type="ECO:0000256" key="6">
    <source>
        <dbReference type="ARBA" id="ARBA00023125"/>
    </source>
</evidence>
<dbReference type="GO" id="GO:0043565">
    <property type="term" value="F:sequence-specific DNA binding"/>
    <property type="evidence" value="ECO:0007669"/>
    <property type="project" value="InterPro"/>
</dbReference>
<feature type="domain" description="Response regulatory" evidence="10">
    <location>
        <begin position="3"/>
        <end position="120"/>
    </location>
</feature>
<keyword evidence="6" id="KW-0238">DNA-binding</keyword>
<dbReference type="GO" id="GO:0003700">
    <property type="term" value="F:DNA-binding transcription factor activity"/>
    <property type="evidence" value="ECO:0007669"/>
    <property type="project" value="InterPro"/>
</dbReference>
<dbReference type="InterPro" id="IPR020449">
    <property type="entry name" value="Tscrpt_reg_AraC-type_HTH"/>
</dbReference>
<evidence type="ECO:0000256" key="4">
    <source>
        <dbReference type="ARBA" id="ARBA00023012"/>
    </source>
</evidence>
<keyword evidence="4" id="KW-0902">Two-component regulatory system</keyword>
<evidence type="ECO:0000256" key="2">
    <source>
        <dbReference type="ARBA" id="ARBA00022490"/>
    </source>
</evidence>